<dbReference type="STRING" id="153721.MYP_1020"/>
<evidence type="ECO:0000259" key="1">
    <source>
        <dbReference type="Pfam" id="PF00534"/>
    </source>
</evidence>
<dbReference type="AlphaFoldDB" id="A0A098LBL0"/>
<dbReference type="Gene3D" id="3.40.50.2000">
    <property type="entry name" value="Glycogen Phosphorylase B"/>
    <property type="match status" value="1"/>
</dbReference>
<evidence type="ECO:0000313" key="3">
    <source>
        <dbReference type="Proteomes" id="UP000030185"/>
    </source>
</evidence>
<dbReference type="OrthoDB" id="9815351at2"/>
<proteinExistence type="predicted"/>
<dbReference type="EMBL" id="BBLT01000002">
    <property type="protein sequence ID" value="GAL83792.1"/>
    <property type="molecule type" value="Genomic_DNA"/>
</dbReference>
<reference evidence="2 3" key="1">
    <citation type="submission" date="2014-09" db="EMBL/GenBank/DDBJ databases">
        <title>Sporocytophaga myxococcoides PG-01 genome sequencing.</title>
        <authorList>
            <person name="Liu L."/>
            <person name="Gao P.J."/>
            <person name="Chen G.J."/>
            <person name="Wang L.S."/>
        </authorList>
    </citation>
    <scope>NUCLEOTIDE SEQUENCE [LARGE SCALE GENOMIC DNA]</scope>
    <source>
        <strain evidence="2 3">PG-01</strain>
    </source>
</reference>
<dbReference type="SUPFAM" id="SSF53756">
    <property type="entry name" value="UDP-Glycosyltransferase/glycogen phosphorylase"/>
    <property type="match status" value="1"/>
</dbReference>
<gene>
    <name evidence="2" type="ORF">MYP_1020</name>
</gene>
<feature type="domain" description="Glycosyl transferase family 1" evidence="1">
    <location>
        <begin position="268"/>
        <end position="334"/>
    </location>
</feature>
<comment type="caution">
    <text evidence="2">The sequence shown here is derived from an EMBL/GenBank/DDBJ whole genome shotgun (WGS) entry which is preliminary data.</text>
</comment>
<dbReference type="InterPro" id="IPR001296">
    <property type="entry name" value="Glyco_trans_1"/>
</dbReference>
<dbReference type="RefSeq" id="WP_045459442.1">
    <property type="nucleotide sequence ID" value="NZ_BBLT01000002.1"/>
</dbReference>
<dbReference type="eggNOG" id="COG0438">
    <property type="taxonomic scope" value="Bacteria"/>
</dbReference>
<keyword evidence="3" id="KW-1185">Reference proteome</keyword>
<evidence type="ECO:0000313" key="2">
    <source>
        <dbReference type="EMBL" id="GAL83792.1"/>
    </source>
</evidence>
<protein>
    <recommendedName>
        <fullName evidence="1">Glycosyl transferase family 1 domain-containing protein</fullName>
    </recommendedName>
</protein>
<sequence>MKVLFLIPYPLNSAPSQRFRFEQYINLLKINNIEPVFQSFIGVKTWKVLYLNGNLYLKIAGLLSGFFKRLSLLFGVSKYQYVFIHREASPVGPPIFEWVLAKVLKKKIIYDFDDAIWIAQTGKENFLTKVVKNPGKVNKIIKWSYKVSCGNSYLKNHSLKFNKNVVLNPTTIDCESLHFKIKDQNTNKVVIGWTGTHSTMMYLEHAIPFLRKLYVAQNFKLIVISNLKPNFAFPEMEFVKWNEHTEQEDLLRMNIGIMPLADNEWTKGKCGFKALQYMALGIPAVVSSVGVNAEIVDQGINGFLCESETDWLNYLTDLINNAQLRSEMGKKAREKVVNNYSVKSNQENFLSLFS</sequence>
<organism evidence="2 3">
    <name type="scientific">Sporocytophaga myxococcoides</name>
    <dbReference type="NCBI Taxonomy" id="153721"/>
    <lineage>
        <taxon>Bacteria</taxon>
        <taxon>Pseudomonadati</taxon>
        <taxon>Bacteroidota</taxon>
        <taxon>Cytophagia</taxon>
        <taxon>Cytophagales</taxon>
        <taxon>Cytophagaceae</taxon>
        <taxon>Sporocytophaga</taxon>
    </lineage>
</organism>
<accession>A0A098LBL0</accession>
<dbReference type="Proteomes" id="UP000030185">
    <property type="component" value="Unassembled WGS sequence"/>
</dbReference>
<dbReference type="GO" id="GO:0016757">
    <property type="term" value="F:glycosyltransferase activity"/>
    <property type="evidence" value="ECO:0007669"/>
    <property type="project" value="InterPro"/>
</dbReference>
<dbReference type="Pfam" id="PF00534">
    <property type="entry name" value="Glycos_transf_1"/>
    <property type="match status" value="1"/>
</dbReference>
<name>A0A098LBL0_9BACT</name>